<evidence type="ECO:0008006" key="3">
    <source>
        <dbReference type="Google" id="ProtNLM"/>
    </source>
</evidence>
<name>A0A0A0JVB2_9MICO</name>
<protein>
    <recommendedName>
        <fullName evidence="3">CARDB domain-containing protein</fullName>
    </recommendedName>
</protein>
<proteinExistence type="predicted"/>
<comment type="caution">
    <text evidence="1">The sequence shown here is derived from an EMBL/GenBank/DDBJ whole genome shotgun (WGS) entry which is preliminary data.</text>
</comment>
<keyword evidence="2" id="KW-1185">Reference proteome</keyword>
<dbReference type="Proteomes" id="UP000030011">
    <property type="component" value="Unassembled WGS sequence"/>
</dbReference>
<gene>
    <name evidence="1" type="ORF">N803_01010</name>
</gene>
<reference evidence="1 2" key="1">
    <citation type="submission" date="2013-08" db="EMBL/GenBank/DDBJ databases">
        <title>The genome sequence of Knoellia subterranea.</title>
        <authorList>
            <person name="Zhu W."/>
            <person name="Wang G."/>
        </authorList>
    </citation>
    <scope>NUCLEOTIDE SEQUENCE [LARGE SCALE GENOMIC DNA]</scope>
    <source>
        <strain evidence="1 2">KCTC 19937</strain>
    </source>
</reference>
<evidence type="ECO:0000313" key="2">
    <source>
        <dbReference type="Proteomes" id="UP000030011"/>
    </source>
</evidence>
<accession>A0A0A0JVB2</accession>
<sequence length="104" mass="10614">MYWACITFTNKGSTPATISFNFTVNTSANGTVPFTGGGTVPAGQTVSFKPQTARTYGNCSTGTYDSFEIKFTDGFGNEGSAIVPGGNLDGGGNTCPGNTTCPTC</sequence>
<evidence type="ECO:0000313" key="1">
    <source>
        <dbReference type="EMBL" id="KGN39561.1"/>
    </source>
</evidence>
<organism evidence="1 2">
    <name type="scientific">Knoellia subterranea KCTC 19937</name>
    <dbReference type="NCBI Taxonomy" id="1385521"/>
    <lineage>
        <taxon>Bacteria</taxon>
        <taxon>Bacillati</taxon>
        <taxon>Actinomycetota</taxon>
        <taxon>Actinomycetes</taxon>
        <taxon>Micrococcales</taxon>
        <taxon>Intrasporangiaceae</taxon>
        <taxon>Knoellia</taxon>
    </lineage>
</organism>
<dbReference type="STRING" id="1385521.N803_01010"/>
<dbReference type="EMBL" id="AVPK01000001">
    <property type="protein sequence ID" value="KGN39561.1"/>
    <property type="molecule type" value="Genomic_DNA"/>
</dbReference>
<dbReference type="AlphaFoldDB" id="A0A0A0JVB2"/>